<dbReference type="PATRIC" id="fig|1423801.4.peg.260"/>
<dbReference type="AlphaFoldDB" id="A0A0R1VAS6"/>
<comment type="caution">
    <text evidence="2">The sequence shown here is derived from an EMBL/GenBank/DDBJ whole genome shotgun (WGS) entry which is preliminary data.</text>
</comment>
<reference evidence="2 3" key="1">
    <citation type="journal article" date="2015" name="Genome Announc.">
        <title>Expanding the biotechnology potential of lactobacilli through comparative genomics of 213 strains and associated genera.</title>
        <authorList>
            <person name="Sun Z."/>
            <person name="Harris H.M."/>
            <person name="McCann A."/>
            <person name="Guo C."/>
            <person name="Argimon S."/>
            <person name="Zhang W."/>
            <person name="Yang X."/>
            <person name="Jeffery I.B."/>
            <person name="Cooney J.C."/>
            <person name="Kagawa T.F."/>
            <person name="Liu W."/>
            <person name="Song Y."/>
            <person name="Salvetti E."/>
            <person name="Wrobel A."/>
            <person name="Rasinkangas P."/>
            <person name="Parkhill J."/>
            <person name="Rea M.C."/>
            <person name="O'Sullivan O."/>
            <person name="Ritari J."/>
            <person name="Douillard F.P."/>
            <person name="Paul Ross R."/>
            <person name="Yang R."/>
            <person name="Briner A.E."/>
            <person name="Felis G.E."/>
            <person name="de Vos W.M."/>
            <person name="Barrangou R."/>
            <person name="Klaenhammer T.R."/>
            <person name="Caufield P.W."/>
            <person name="Cui Y."/>
            <person name="Zhang H."/>
            <person name="O'Toole P.W."/>
        </authorList>
    </citation>
    <scope>NUCLEOTIDE SEQUENCE [LARGE SCALE GENOMIC DNA]</scope>
    <source>
        <strain evidence="2 3">DSM 16230</strain>
    </source>
</reference>
<dbReference type="EMBL" id="AZFQ01000034">
    <property type="protein sequence ID" value="KRL98987.1"/>
    <property type="molecule type" value="Genomic_DNA"/>
</dbReference>
<dbReference type="Proteomes" id="UP000051166">
    <property type="component" value="Unassembled WGS sequence"/>
</dbReference>
<evidence type="ECO:0008006" key="4">
    <source>
        <dbReference type="Google" id="ProtNLM"/>
    </source>
</evidence>
<dbReference type="STRING" id="1423801.FD50_GL000253"/>
<organism evidence="2 3">
    <name type="scientific">Liquorilactobacillus satsumensis DSM 16230 = JCM 12392</name>
    <dbReference type="NCBI Taxonomy" id="1423801"/>
    <lineage>
        <taxon>Bacteria</taxon>
        <taxon>Bacillati</taxon>
        <taxon>Bacillota</taxon>
        <taxon>Bacilli</taxon>
        <taxon>Lactobacillales</taxon>
        <taxon>Lactobacillaceae</taxon>
        <taxon>Liquorilactobacillus</taxon>
    </lineage>
</organism>
<proteinExistence type="predicted"/>
<evidence type="ECO:0000256" key="1">
    <source>
        <dbReference type="SAM" id="MobiDB-lite"/>
    </source>
</evidence>
<name>A0A0R1VAS6_9LACO</name>
<dbReference type="RefSeq" id="WP_054757890.1">
    <property type="nucleotide sequence ID" value="NZ_AZFQ01000034.1"/>
</dbReference>
<dbReference type="PIRSF" id="PIRSF021328">
    <property type="entry name" value="UCP021328"/>
    <property type="match status" value="1"/>
</dbReference>
<sequence length="141" mass="16542">MNNNVVRSQLTISFDPPFYKAVFERYSAGLYEIGQVNLGPTEPKITGLAQLINERWDSIDFFQQSTVETHPQKKINPKRLQRLVRKSSKKGIGTKAQVALQKQREQQKSVHKKCQRKRTQEFAHALFIKKQQKRRLKRRGH</sequence>
<evidence type="ECO:0000313" key="2">
    <source>
        <dbReference type="EMBL" id="KRL98987.1"/>
    </source>
</evidence>
<feature type="region of interest" description="Disordered" evidence="1">
    <location>
        <begin position="86"/>
        <end position="114"/>
    </location>
</feature>
<dbReference type="GeneID" id="98307710"/>
<protein>
    <recommendedName>
        <fullName evidence="4">DUF2992 family protein</fullName>
    </recommendedName>
</protein>
<gene>
    <name evidence="2" type="ORF">FD50_GL000253</name>
</gene>
<evidence type="ECO:0000313" key="3">
    <source>
        <dbReference type="Proteomes" id="UP000051166"/>
    </source>
</evidence>
<keyword evidence="3" id="KW-1185">Reference proteome</keyword>
<accession>A0A0R1VAS6</accession>
<dbReference type="OrthoDB" id="4570726at2"/>
<dbReference type="InterPro" id="IPR016787">
    <property type="entry name" value="UCP021328"/>
</dbReference>
<dbReference type="Pfam" id="PF11208">
    <property type="entry name" value="DUF2992"/>
    <property type="match status" value="1"/>
</dbReference>